<protein>
    <submittedName>
        <fullName evidence="8">Uncharacterized protein</fullName>
    </submittedName>
</protein>
<feature type="transmembrane region" description="Helical" evidence="7">
    <location>
        <begin position="95"/>
        <end position="116"/>
    </location>
</feature>
<evidence type="ECO:0000313" key="8">
    <source>
        <dbReference type="EMBL" id="KAK6144503.1"/>
    </source>
</evidence>
<sequence>MLTVTLSGLRPPNCEIGSSLCPTPSGIQYAVVFTALALGSIGIGGTRFTLATLGASQFSKLKHQSSYFNWYIFTLYVSGVICSTAIVYVEDNLSFGWGFGICIAANVLGLVVFLFGSKYYYRDKPQGSPFTSLLRVAVASVRKRKEVMSSKSEDYYYGDDHGVIQGKMTEAPTKSFRFLNRAALKTEGEILTNGRTITKPWKLCSVEQVEDLKTLLRILPLWSTGILLFTPIGVQVSLTILQSLTTDRHLARRFQVPAGSMLVFALISTAISLSLFDHCLWPLWKKISGRTSPTPIQQIGIGHVINIASMAVSALVESKRRSHVMPVSVLWLVPQMVIGGVGEAFHFPGQVALFYQEFPISLKGMATGMMALILAIAAYLSTAVIDFVRRVTDWLPDDINDGRLDNVYWVLVVIGVLNFGYFIVCSWFYECKNVQVVEGGHSVSDE</sequence>
<feature type="transmembrane region" description="Helical" evidence="7">
    <location>
        <begin position="261"/>
        <end position="284"/>
    </location>
</feature>
<feature type="transmembrane region" description="Helical" evidence="7">
    <location>
        <begin position="367"/>
        <end position="388"/>
    </location>
</feature>
<keyword evidence="5 7" id="KW-0472">Membrane</keyword>
<gene>
    <name evidence="8" type="ORF">DH2020_021323</name>
</gene>
<evidence type="ECO:0000256" key="3">
    <source>
        <dbReference type="ARBA" id="ARBA00022692"/>
    </source>
</evidence>
<keyword evidence="9" id="KW-1185">Reference proteome</keyword>
<evidence type="ECO:0000256" key="1">
    <source>
        <dbReference type="ARBA" id="ARBA00004141"/>
    </source>
</evidence>
<feature type="transmembrane region" description="Helical" evidence="7">
    <location>
        <begin position="296"/>
        <end position="316"/>
    </location>
</feature>
<comment type="subcellular location">
    <subcellularLocation>
        <location evidence="1">Membrane</location>
        <topology evidence="1">Multi-pass membrane protein</topology>
    </subcellularLocation>
</comment>
<dbReference type="Pfam" id="PF00854">
    <property type="entry name" value="PTR2"/>
    <property type="match status" value="1"/>
</dbReference>
<feature type="transmembrane region" description="Helical" evidence="7">
    <location>
        <begin position="70"/>
        <end position="89"/>
    </location>
</feature>
<dbReference type="InterPro" id="IPR036259">
    <property type="entry name" value="MFS_trans_sf"/>
</dbReference>
<name>A0ABR0WA30_REHGL</name>
<dbReference type="Proteomes" id="UP001318860">
    <property type="component" value="Unassembled WGS sequence"/>
</dbReference>
<dbReference type="InterPro" id="IPR000109">
    <property type="entry name" value="POT_fam"/>
</dbReference>
<evidence type="ECO:0000256" key="6">
    <source>
        <dbReference type="ARBA" id="ARBA00044504"/>
    </source>
</evidence>
<keyword evidence="4 7" id="KW-1133">Transmembrane helix</keyword>
<evidence type="ECO:0000256" key="7">
    <source>
        <dbReference type="SAM" id="Phobius"/>
    </source>
</evidence>
<comment type="similarity">
    <text evidence="2">Belongs to the major facilitator superfamily. Proton-dependent oligopeptide transporter (POT/PTR) (TC 2.A.17) family.</text>
</comment>
<dbReference type="EMBL" id="JABTTQ020000012">
    <property type="protein sequence ID" value="KAK6144503.1"/>
    <property type="molecule type" value="Genomic_DNA"/>
</dbReference>
<feature type="transmembrane region" description="Helical" evidence="7">
    <location>
        <begin position="27"/>
        <end position="50"/>
    </location>
</feature>
<keyword evidence="3 7" id="KW-0812">Transmembrane</keyword>
<evidence type="ECO:0000313" key="9">
    <source>
        <dbReference type="Proteomes" id="UP001318860"/>
    </source>
</evidence>
<comment type="similarity">
    <text evidence="6">Belongs to the major facilitator superfamily. Phosphate:H(+) symporter (TC 2.A.1.9) family.</text>
</comment>
<dbReference type="SUPFAM" id="SSF103473">
    <property type="entry name" value="MFS general substrate transporter"/>
    <property type="match status" value="1"/>
</dbReference>
<reference evidence="8 9" key="1">
    <citation type="journal article" date="2021" name="Comput. Struct. Biotechnol. J.">
        <title>De novo genome assembly of the potent medicinal plant Rehmannia glutinosa using nanopore technology.</title>
        <authorList>
            <person name="Ma L."/>
            <person name="Dong C."/>
            <person name="Song C."/>
            <person name="Wang X."/>
            <person name="Zheng X."/>
            <person name="Niu Y."/>
            <person name="Chen S."/>
            <person name="Feng W."/>
        </authorList>
    </citation>
    <scope>NUCLEOTIDE SEQUENCE [LARGE SCALE GENOMIC DNA]</scope>
    <source>
        <strain evidence="8">DH-2019</strain>
    </source>
</reference>
<evidence type="ECO:0000256" key="4">
    <source>
        <dbReference type="ARBA" id="ARBA00022989"/>
    </source>
</evidence>
<feature type="transmembrane region" description="Helical" evidence="7">
    <location>
        <begin position="408"/>
        <end position="429"/>
    </location>
</feature>
<comment type="caution">
    <text evidence="8">The sequence shown here is derived from an EMBL/GenBank/DDBJ whole genome shotgun (WGS) entry which is preliminary data.</text>
</comment>
<evidence type="ECO:0000256" key="2">
    <source>
        <dbReference type="ARBA" id="ARBA00005982"/>
    </source>
</evidence>
<dbReference type="Gene3D" id="1.20.1250.20">
    <property type="entry name" value="MFS general substrate transporter like domains"/>
    <property type="match status" value="1"/>
</dbReference>
<proteinExistence type="inferred from homology"/>
<organism evidence="8 9">
    <name type="scientific">Rehmannia glutinosa</name>
    <name type="common">Chinese foxglove</name>
    <dbReference type="NCBI Taxonomy" id="99300"/>
    <lineage>
        <taxon>Eukaryota</taxon>
        <taxon>Viridiplantae</taxon>
        <taxon>Streptophyta</taxon>
        <taxon>Embryophyta</taxon>
        <taxon>Tracheophyta</taxon>
        <taxon>Spermatophyta</taxon>
        <taxon>Magnoliopsida</taxon>
        <taxon>eudicotyledons</taxon>
        <taxon>Gunneridae</taxon>
        <taxon>Pentapetalae</taxon>
        <taxon>asterids</taxon>
        <taxon>lamiids</taxon>
        <taxon>Lamiales</taxon>
        <taxon>Orobanchaceae</taxon>
        <taxon>Rehmannieae</taxon>
        <taxon>Rehmannia</taxon>
    </lineage>
</organism>
<evidence type="ECO:0000256" key="5">
    <source>
        <dbReference type="ARBA" id="ARBA00023136"/>
    </source>
</evidence>
<accession>A0ABR0WA30</accession>
<dbReference type="PANTHER" id="PTHR11654">
    <property type="entry name" value="OLIGOPEPTIDE TRANSPORTER-RELATED"/>
    <property type="match status" value="1"/>
</dbReference>